<dbReference type="Proteomes" id="UP000007519">
    <property type="component" value="Chromosome"/>
</dbReference>
<organism evidence="2 3">
    <name type="scientific">Saprospira grandis (strain Lewin)</name>
    <dbReference type="NCBI Taxonomy" id="984262"/>
    <lineage>
        <taxon>Bacteria</taxon>
        <taxon>Pseudomonadati</taxon>
        <taxon>Bacteroidota</taxon>
        <taxon>Saprospiria</taxon>
        <taxon>Saprospirales</taxon>
        <taxon>Saprospiraceae</taxon>
        <taxon>Saprospira</taxon>
    </lineage>
</organism>
<accession>H6L4F4</accession>
<evidence type="ECO:0000256" key="1">
    <source>
        <dbReference type="SAM" id="SignalP"/>
    </source>
</evidence>
<dbReference type="KEGG" id="sgn:SGRA_0088"/>
<dbReference type="STRING" id="984262.SGRA_0088"/>
<reference evidence="2 3" key="1">
    <citation type="journal article" date="2012" name="Stand. Genomic Sci.">
        <title>Complete genome sequencing and analysis of Saprospira grandis str. Lewin, a predatory marine bacterium.</title>
        <authorList>
            <person name="Saw J.H."/>
            <person name="Yuryev A."/>
            <person name="Kanbe M."/>
            <person name="Hou S."/>
            <person name="Young A.G."/>
            <person name="Aizawa S."/>
            <person name="Alam M."/>
        </authorList>
    </citation>
    <scope>NUCLEOTIDE SEQUENCE [LARGE SCALE GENOMIC DNA]</scope>
    <source>
        <strain evidence="2 3">Lewin</strain>
    </source>
</reference>
<dbReference type="HOGENOM" id="CLU_1249175_0_0_10"/>
<feature type="signal peptide" evidence="1">
    <location>
        <begin position="1"/>
        <end position="17"/>
    </location>
</feature>
<keyword evidence="1" id="KW-0732">Signal</keyword>
<dbReference type="RefSeq" id="WP_014373085.1">
    <property type="nucleotide sequence ID" value="NC_016940.1"/>
</dbReference>
<keyword evidence="3" id="KW-1185">Reference proteome</keyword>
<sequence length="213" mass="25000">MYKYFLFFLLFLGQQLAAQRLSQNTVFEAGVYRQWEDFKANQPAFPLPDTSSWAKSLSPDGNLLLLSEASWELLDAQGEIWGIAYRNQPYIRVEQPKGPPYLVHLHVVGKISYYYYRYFKEHELPMTIYDPFSGQAVGQKTIINKEPSSKERILQFETGEQTDFNYENLRAWIKDDPGLLQSLEALKAEEYEDKLFKILLIYNDRKAVYIQQD</sequence>
<evidence type="ECO:0000313" key="3">
    <source>
        <dbReference type="Proteomes" id="UP000007519"/>
    </source>
</evidence>
<feature type="chain" id="PRO_5003603881" evidence="1">
    <location>
        <begin position="18"/>
        <end position="213"/>
    </location>
</feature>
<proteinExistence type="predicted"/>
<protein>
    <submittedName>
        <fullName evidence="2">Uncharacterized protein</fullName>
    </submittedName>
</protein>
<dbReference type="AlphaFoldDB" id="H6L4F4"/>
<name>H6L4F4_SAPGL</name>
<dbReference type="OrthoDB" id="1491160at2"/>
<dbReference type="EMBL" id="CP002831">
    <property type="protein sequence ID" value="AFC22833.1"/>
    <property type="molecule type" value="Genomic_DNA"/>
</dbReference>
<evidence type="ECO:0000313" key="2">
    <source>
        <dbReference type="EMBL" id="AFC22833.1"/>
    </source>
</evidence>
<gene>
    <name evidence="2" type="ordered locus">SGRA_0088</name>
</gene>